<evidence type="ECO:0000256" key="1">
    <source>
        <dbReference type="SAM" id="Phobius"/>
    </source>
</evidence>
<comment type="caution">
    <text evidence="3">The sequence shown here is derived from an EMBL/GenBank/DDBJ whole genome shotgun (WGS) entry which is preliminary data.</text>
</comment>
<keyword evidence="1" id="KW-1133">Transmembrane helix</keyword>
<feature type="domain" description="CAAX prenyl protease 2/Lysostaphin resistance protein A-like" evidence="2">
    <location>
        <begin position="159"/>
        <end position="260"/>
    </location>
</feature>
<evidence type="ECO:0000313" key="3">
    <source>
        <dbReference type="EMBL" id="RZV06409.1"/>
    </source>
</evidence>
<dbReference type="GO" id="GO:0004175">
    <property type="term" value="F:endopeptidase activity"/>
    <property type="evidence" value="ECO:0007669"/>
    <property type="project" value="UniProtKB-ARBA"/>
</dbReference>
<protein>
    <submittedName>
        <fullName evidence="3">Phosphoenolpyruvate synthase</fullName>
    </submittedName>
</protein>
<keyword evidence="1" id="KW-0472">Membrane</keyword>
<accession>A0A482Y1U7</accession>
<keyword evidence="3" id="KW-0670">Pyruvate</keyword>
<feature type="transmembrane region" description="Helical" evidence="1">
    <location>
        <begin position="247"/>
        <end position="268"/>
    </location>
</feature>
<dbReference type="EMBL" id="SHMP01000008">
    <property type="protein sequence ID" value="RZV06409.1"/>
    <property type="molecule type" value="Genomic_DNA"/>
</dbReference>
<proteinExistence type="predicted"/>
<feature type="transmembrane region" description="Helical" evidence="1">
    <location>
        <begin position="190"/>
        <end position="208"/>
    </location>
</feature>
<dbReference type="AlphaFoldDB" id="A0A482Y1U7"/>
<dbReference type="PANTHER" id="PTHR35797:SF1">
    <property type="entry name" value="PROTEASE"/>
    <property type="match status" value="1"/>
</dbReference>
<feature type="transmembrane region" description="Helical" evidence="1">
    <location>
        <begin position="274"/>
        <end position="296"/>
    </location>
</feature>
<feature type="transmembrane region" description="Helical" evidence="1">
    <location>
        <begin position="21"/>
        <end position="42"/>
    </location>
</feature>
<evidence type="ECO:0000259" key="2">
    <source>
        <dbReference type="Pfam" id="PF02517"/>
    </source>
</evidence>
<reference evidence="3 4" key="1">
    <citation type="submission" date="2019-02" db="EMBL/GenBank/DDBJ databases">
        <title>Genomic Encyclopedia of Archaeal and Bacterial Type Strains, Phase II (KMG-II): from individual species to whole genera.</title>
        <authorList>
            <person name="Goeker M."/>
        </authorList>
    </citation>
    <scope>NUCLEOTIDE SEQUENCE [LARGE SCALE GENOMIC DNA]</scope>
    <source>
        <strain evidence="3 4">DSM 18328</strain>
    </source>
</reference>
<dbReference type="InterPro" id="IPR003675">
    <property type="entry name" value="Rce1/LyrA-like_dom"/>
</dbReference>
<feature type="transmembrane region" description="Helical" evidence="1">
    <location>
        <begin position="151"/>
        <end position="169"/>
    </location>
</feature>
<dbReference type="GO" id="GO:0080120">
    <property type="term" value="P:CAAX-box protein maturation"/>
    <property type="evidence" value="ECO:0007669"/>
    <property type="project" value="UniProtKB-ARBA"/>
</dbReference>
<feature type="transmembrane region" description="Helical" evidence="1">
    <location>
        <begin position="91"/>
        <end position="113"/>
    </location>
</feature>
<feature type="transmembrane region" description="Helical" evidence="1">
    <location>
        <begin position="48"/>
        <end position="70"/>
    </location>
</feature>
<dbReference type="InterPro" id="IPR042150">
    <property type="entry name" value="MmRce1-like"/>
</dbReference>
<sequence>MNSRGIAESRPSDSAVNTRKVSAFLVLAFGISWTAAALLYVSGIEYGGITSTILVVVFFMWAPAIAAIGVQLRYGDPIRRDTGSVHGRLRWIAIAWLAPIALLAVTVGIGLGLPSVEFTTDYGAFLAEQGLSEDQIAESLAVLDEAPVPPIVLFVVQGLVAGLTINALAALGEELGWRGLLLAELSPLGFWRVSGITGVVWGIWHAPIILQGHNFPDAPVVGVITMSVWTVAASPVFTYLTVRAQSVLAATFFHGTFNAVGWFSLVYLTGATNLVIAPVGIAGIGAAILATSACVVHDRYLADEPIITGGPISPWGR</sequence>
<dbReference type="PANTHER" id="PTHR35797">
    <property type="entry name" value="PROTEASE-RELATED"/>
    <property type="match status" value="1"/>
</dbReference>
<dbReference type="Proteomes" id="UP000291097">
    <property type="component" value="Unassembled WGS sequence"/>
</dbReference>
<dbReference type="Pfam" id="PF02517">
    <property type="entry name" value="Rce1-like"/>
    <property type="match status" value="1"/>
</dbReference>
<organism evidence="3 4">
    <name type="scientific">Natrinema hispanicum</name>
    <dbReference type="NCBI Taxonomy" id="392421"/>
    <lineage>
        <taxon>Archaea</taxon>
        <taxon>Methanobacteriati</taxon>
        <taxon>Methanobacteriota</taxon>
        <taxon>Stenosarchaea group</taxon>
        <taxon>Halobacteria</taxon>
        <taxon>Halobacteriales</taxon>
        <taxon>Natrialbaceae</taxon>
        <taxon>Natrinema</taxon>
    </lineage>
</organism>
<feature type="transmembrane region" description="Helical" evidence="1">
    <location>
        <begin position="220"/>
        <end position="240"/>
    </location>
</feature>
<evidence type="ECO:0000313" key="4">
    <source>
        <dbReference type="Proteomes" id="UP000291097"/>
    </source>
</evidence>
<name>A0A482Y1U7_9EURY</name>
<gene>
    <name evidence="3" type="ORF">BDK88_3961</name>
</gene>
<keyword evidence="1" id="KW-0812">Transmembrane</keyword>